<reference evidence="11" key="1">
    <citation type="submission" date="2023-07" db="EMBL/GenBank/DDBJ databases">
        <title>Degradation of tert-butanol by M. austroafricanum TBA100.</title>
        <authorList>
            <person name="Helbich S."/>
            <person name="Vainshtein Y."/>
        </authorList>
    </citation>
    <scope>NUCLEOTIDE SEQUENCE</scope>
    <source>
        <strain evidence="11">TBA100</strain>
    </source>
</reference>
<evidence type="ECO:0000256" key="8">
    <source>
        <dbReference type="ARBA" id="ARBA00023136"/>
    </source>
</evidence>
<comment type="subcellular location">
    <subcellularLocation>
        <location evidence="1">Cell membrane</location>
        <topology evidence="1">Multi-pass membrane protein</topology>
    </subcellularLocation>
</comment>
<accession>A0ABT8HIB0</accession>
<organism evidence="11 12">
    <name type="scientific">Mycolicibacterium austroafricanum</name>
    <name type="common">Mycobacterium austroafricanum</name>
    <dbReference type="NCBI Taxonomy" id="39687"/>
    <lineage>
        <taxon>Bacteria</taxon>
        <taxon>Bacillati</taxon>
        <taxon>Actinomycetota</taxon>
        <taxon>Actinomycetes</taxon>
        <taxon>Mycobacteriales</taxon>
        <taxon>Mycobacteriaceae</taxon>
        <taxon>Mycolicibacterium</taxon>
    </lineage>
</organism>
<dbReference type="CDD" id="cd03219">
    <property type="entry name" value="ABC_Mj1267_LivG_branched"/>
    <property type="match status" value="1"/>
</dbReference>
<dbReference type="InterPro" id="IPR043428">
    <property type="entry name" value="LivM-like"/>
</dbReference>
<evidence type="ECO:0000313" key="12">
    <source>
        <dbReference type="Proteomes" id="UP001172687"/>
    </source>
</evidence>
<feature type="transmembrane region" description="Helical" evidence="9">
    <location>
        <begin position="152"/>
        <end position="171"/>
    </location>
</feature>
<dbReference type="InterPro" id="IPR003593">
    <property type="entry name" value="AAA+_ATPase"/>
</dbReference>
<dbReference type="InterPro" id="IPR003439">
    <property type="entry name" value="ABC_transporter-like_ATP-bd"/>
</dbReference>
<feature type="transmembrane region" description="Helical" evidence="9">
    <location>
        <begin position="27"/>
        <end position="44"/>
    </location>
</feature>
<feature type="transmembrane region" description="Helical" evidence="9">
    <location>
        <begin position="51"/>
        <end position="69"/>
    </location>
</feature>
<evidence type="ECO:0000256" key="9">
    <source>
        <dbReference type="SAM" id="Phobius"/>
    </source>
</evidence>
<dbReference type="PANTHER" id="PTHR45772">
    <property type="entry name" value="CONSERVED COMPONENT OF ABC TRANSPORTER FOR NATURAL AMINO ACIDS-RELATED"/>
    <property type="match status" value="1"/>
</dbReference>
<evidence type="ECO:0000256" key="7">
    <source>
        <dbReference type="ARBA" id="ARBA00022989"/>
    </source>
</evidence>
<gene>
    <name evidence="11" type="ORF">QYF68_22170</name>
</gene>
<feature type="transmembrane region" description="Helical" evidence="9">
    <location>
        <begin position="108"/>
        <end position="127"/>
    </location>
</feature>
<protein>
    <submittedName>
        <fullName evidence="11">Branched-chain amino acid ABC transporter ATP-binding protein/permease</fullName>
    </submittedName>
</protein>
<dbReference type="PANTHER" id="PTHR45772:SF2">
    <property type="entry name" value="ABC TRANSPORTER ATP-BINDING PROTEIN"/>
    <property type="match status" value="1"/>
</dbReference>
<evidence type="ECO:0000256" key="6">
    <source>
        <dbReference type="ARBA" id="ARBA00022840"/>
    </source>
</evidence>
<evidence type="ECO:0000259" key="10">
    <source>
        <dbReference type="PROSITE" id="PS50893"/>
    </source>
</evidence>
<evidence type="ECO:0000256" key="2">
    <source>
        <dbReference type="ARBA" id="ARBA00022448"/>
    </source>
</evidence>
<keyword evidence="5" id="KW-0547">Nucleotide-binding</keyword>
<dbReference type="InterPro" id="IPR027417">
    <property type="entry name" value="P-loop_NTPase"/>
</dbReference>
<keyword evidence="4 9" id="KW-0812">Transmembrane</keyword>
<dbReference type="PROSITE" id="PS00211">
    <property type="entry name" value="ABC_TRANSPORTER_1"/>
    <property type="match status" value="1"/>
</dbReference>
<dbReference type="Proteomes" id="UP001172687">
    <property type="component" value="Unassembled WGS sequence"/>
</dbReference>
<name>A0ABT8HIB0_MYCAO</name>
<evidence type="ECO:0000256" key="3">
    <source>
        <dbReference type="ARBA" id="ARBA00022475"/>
    </source>
</evidence>
<evidence type="ECO:0000256" key="1">
    <source>
        <dbReference type="ARBA" id="ARBA00004651"/>
    </source>
</evidence>
<feature type="transmembrane region" description="Helical" evidence="9">
    <location>
        <begin position="75"/>
        <end position="96"/>
    </location>
</feature>
<dbReference type="Pfam" id="PF00005">
    <property type="entry name" value="ABC_tran"/>
    <property type="match status" value="1"/>
</dbReference>
<dbReference type="Pfam" id="PF02653">
    <property type="entry name" value="BPD_transp_2"/>
    <property type="match status" value="1"/>
</dbReference>
<evidence type="ECO:0000256" key="4">
    <source>
        <dbReference type="ARBA" id="ARBA00022692"/>
    </source>
</evidence>
<dbReference type="InterPro" id="IPR001851">
    <property type="entry name" value="ABC_transp_permease"/>
</dbReference>
<sequence length="593" mass="62760">MTAYLVLAAVLLATAPALDIYTKMILTVSFIYGLTAVSIDLLWGYAGVLSYAHGALFGIGAYAVAITATSRGNGLLSTVVLGGAIGIVVACLVALAVGGLSFHSRADWLYVGVVSFAVPFIFERLVLAGGEVTGSSSGLSAFMQSVFKPNQWYLLTGIILLLVLSGATVLVRSDTGTLFKAIRENEIRCTYLGIRVNRVKGVLFTATAALTAFAGALLASSQNVVAPDLGGIMAATMMVIWVALGGRGTLVGPVIAAVVIDYVTAIVGAEFPFIWQLGLGVAFLLVVLYLPGGLMSLLRTPMAILSRRFRPAESDDRHADLVIRASDSETPPLNGDEPPVLTLRGVTCRFGSFTAVSEINLEAGAGEVVSIVGPNGAGKSTLMRCISNGTYRTAGSVHVGGQPIKQLSPARVAALGVSQKFQHASVFGALTVGECLRIAQARTVRPSQWRRDRVLTLPRSAVRVIEATGLSALLSERAEDLSHGQKQALELAMVMATDPKVVLLDEPTAGLSHEERTVLGDVFRQIASTEGKLVILVEHDLDFVREISSRILVLHQGQLLLDGSVEDVANSRLVQEIYTGTFDEQELADARES</sequence>
<dbReference type="InterPro" id="IPR051120">
    <property type="entry name" value="ABC_AA/LPS_Transport"/>
</dbReference>
<keyword evidence="6 11" id="KW-0067">ATP-binding</keyword>
<evidence type="ECO:0000313" key="11">
    <source>
        <dbReference type="EMBL" id="MDN4520507.1"/>
    </source>
</evidence>
<dbReference type="InterPro" id="IPR017871">
    <property type="entry name" value="ABC_transporter-like_CS"/>
</dbReference>
<evidence type="ECO:0000256" key="5">
    <source>
        <dbReference type="ARBA" id="ARBA00022741"/>
    </source>
</evidence>
<keyword evidence="12" id="KW-1185">Reference proteome</keyword>
<proteinExistence type="predicted"/>
<feature type="transmembrane region" description="Helical" evidence="9">
    <location>
        <begin position="273"/>
        <end position="298"/>
    </location>
</feature>
<dbReference type="SUPFAM" id="SSF52540">
    <property type="entry name" value="P-loop containing nucleoside triphosphate hydrolases"/>
    <property type="match status" value="1"/>
</dbReference>
<feature type="domain" description="ABC transporter" evidence="10">
    <location>
        <begin position="341"/>
        <end position="581"/>
    </location>
</feature>
<comment type="caution">
    <text evidence="11">The sequence shown here is derived from an EMBL/GenBank/DDBJ whole genome shotgun (WGS) entry which is preliminary data.</text>
</comment>
<dbReference type="RefSeq" id="WP_301161662.1">
    <property type="nucleotide sequence ID" value="NZ_JAUHTC010000075.1"/>
</dbReference>
<keyword evidence="2" id="KW-0813">Transport</keyword>
<keyword evidence="7 9" id="KW-1133">Transmembrane helix</keyword>
<dbReference type="PROSITE" id="PS50893">
    <property type="entry name" value="ABC_TRANSPORTER_2"/>
    <property type="match status" value="1"/>
</dbReference>
<dbReference type="CDD" id="cd06581">
    <property type="entry name" value="TM_PBP1_LivM_like"/>
    <property type="match status" value="1"/>
</dbReference>
<dbReference type="Gene3D" id="3.40.50.300">
    <property type="entry name" value="P-loop containing nucleotide triphosphate hydrolases"/>
    <property type="match status" value="1"/>
</dbReference>
<feature type="transmembrane region" description="Helical" evidence="9">
    <location>
        <begin position="201"/>
        <end position="219"/>
    </location>
</feature>
<keyword evidence="8 9" id="KW-0472">Membrane</keyword>
<dbReference type="EMBL" id="JAUHTC010000075">
    <property type="protein sequence ID" value="MDN4520507.1"/>
    <property type="molecule type" value="Genomic_DNA"/>
</dbReference>
<dbReference type="GO" id="GO:0005524">
    <property type="term" value="F:ATP binding"/>
    <property type="evidence" value="ECO:0007669"/>
    <property type="project" value="UniProtKB-KW"/>
</dbReference>
<keyword evidence="3" id="KW-1003">Cell membrane</keyword>
<dbReference type="SMART" id="SM00382">
    <property type="entry name" value="AAA"/>
    <property type="match status" value="1"/>
</dbReference>